<organism evidence="2 3">
    <name type="scientific">Rhizophlyctis rosea</name>
    <dbReference type="NCBI Taxonomy" id="64517"/>
    <lineage>
        <taxon>Eukaryota</taxon>
        <taxon>Fungi</taxon>
        <taxon>Fungi incertae sedis</taxon>
        <taxon>Chytridiomycota</taxon>
        <taxon>Chytridiomycota incertae sedis</taxon>
        <taxon>Chytridiomycetes</taxon>
        <taxon>Rhizophlyctidales</taxon>
        <taxon>Rhizophlyctidaceae</taxon>
        <taxon>Rhizophlyctis</taxon>
    </lineage>
</organism>
<comment type="similarity">
    <text evidence="1">Belongs to the metallo-beta-lactamase superfamily. RNA-metabolizing metallo-beta-lactamase-like family. CPSF2/YSH1 subfamily.</text>
</comment>
<dbReference type="SUPFAM" id="SSF56281">
    <property type="entry name" value="Metallo-hydrolase/oxidoreductase"/>
    <property type="match status" value="1"/>
</dbReference>
<comment type="subcellular location">
    <subcellularLocation>
        <location evidence="1">Nucleus</location>
    </subcellularLocation>
</comment>
<dbReference type="InterPro" id="IPR027075">
    <property type="entry name" value="CPSF2"/>
</dbReference>
<sequence>MTTESLSRPTLLITDAYNTQNLTPTTRKDRDAQLIDLLTSAIRNQQTLLIPIDSTTRVLELSYILEQHWQQNRIQYPLVLVGNQSARTAVLARSMLEWMGEGVEKQFGMRREVPFDF</sequence>
<dbReference type="InterPro" id="IPR036866">
    <property type="entry name" value="RibonucZ/Hydroxyglut_hydro"/>
</dbReference>
<dbReference type="Gene3D" id="3.40.50.10890">
    <property type="match status" value="1"/>
</dbReference>
<keyword evidence="3" id="KW-1185">Reference proteome</keyword>
<protein>
    <recommendedName>
        <fullName evidence="1">Cleavage and polyadenylation specificity factor subunit 2</fullName>
    </recommendedName>
    <alternativeName>
        <fullName evidence="1">Cleavage and polyadenylation specificity factor 100 kDa subunit</fullName>
    </alternativeName>
</protein>
<dbReference type="AlphaFoldDB" id="A0AAD5SBW9"/>
<dbReference type="EMBL" id="JADGJD010000493">
    <property type="protein sequence ID" value="KAJ3050617.1"/>
    <property type="molecule type" value="Genomic_DNA"/>
</dbReference>
<comment type="caution">
    <text evidence="2">The sequence shown here is derived from an EMBL/GenBank/DDBJ whole genome shotgun (WGS) entry which is preliminary data.</text>
</comment>
<dbReference type="PANTHER" id="PTHR45922">
    <property type="entry name" value="CLEAVAGE AND POLYADENYLATION SPECIFICITY FACTOR SUBUNIT 2"/>
    <property type="match status" value="1"/>
</dbReference>
<accession>A0AAD5SBW9</accession>
<name>A0AAD5SBW9_9FUNG</name>
<gene>
    <name evidence="2" type="ORF">HK097_008396</name>
</gene>
<evidence type="ECO:0000313" key="2">
    <source>
        <dbReference type="EMBL" id="KAJ3050617.1"/>
    </source>
</evidence>
<dbReference type="GO" id="GO:0003723">
    <property type="term" value="F:RNA binding"/>
    <property type="evidence" value="ECO:0007669"/>
    <property type="project" value="UniProtKB-KW"/>
</dbReference>
<dbReference type="GO" id="GO:0005847">
    <property type="term" value="C:mRNA cleavage and polyadenylation specificity factor complex"/>
    <property type="evidence" value="ECO:0007669"/>
    <property type="project" value="InterPro"/>
</dbReference>
<dbReference type="PANTHER" id="PTHR45922:SF1">
    <property type="entry name" value="CLEAVAGE AND POLYADENYLATION SPECIFICITY FACTOR SUBUNIT 2"/>
    <property type="match status" value="1"/>
</dbReference>
<reference evidence="2" key="1">
    <citation type="submission" date="2020-05" db="EMBL/GenBank/DDBJ databases">
        <title>Phylogenomic resolution of chytrid fungi.</title>
        <authorList>
            <person name="Stajich J.E."/>
            <person name="Amses K."/>
            <person name="Simmons R."/>
            <person name="Seto K."/>
            <person name="Myers J."/>
            <person name="Bonds A."/>
            <person name="Quandt C.A."/>
            <person name="Barry K."/>
            <person name="Liu P."/>
            <person name="Grigoriev I."/>
            <person name="Longcore J.E."/>
            <person name="James T.Y."/>
        </authorList>
    </citation>
    <scope>NUCLEOTIDE SEQUENCE</scope>
    <source>
        <strain evidence="2">JEL0318</strain>
    </source>
</reference>
<proteinExistence type="inferred from homology"/>
<keyword evidence="1" id="KW-0694">RNA-binding</keyword>
<dbReference type="GO" id="GO:0006398">
    <property type="term" value="P:mRNA 3'-end processing by stem-loop binding and cleavage"/>
    <property type="evidence" value="ECO:0007669"/>
    <property type="project" value="InterPro"/>
</dbReference>
<evidence type="ECO:0000256" key="1">
    <source>
        <dbReference type="RuleBase" id="RU365006"/>
    </source>
</evidence>
<keyword evidence="1" id="KW-0539">Nucleus</keyword>
<feature type="non-terminal residue" evidence="2">
    <location>
        <position position="117"/>
    </location>
</feature>
<keyword evidence="1" id="KW-0507">mRNA processing</keyword>
<evidence type="ECO:0000313" key="3">
    <source>
        <dbReference type="Proteomes" id="UP001212841"/>
    </source>
</evidence>
<dbReference type="Proteomes" id="UP001212841">
    <property type="component" value="Unassembled WGS sequence"/>
</dbReference>